<dbReference type="AlphaFoldDB" id="A0A0A9H2G0"/>
<evidence type="ECO:0000313" key="2">
    <source>
        <dbReference type="EMBL" id="JAE27038.1"/>
    </source>
</evidence>
<keyword evidence="1" id="KW-0732">Signal</keyword>
<dbReference type="EMBL" id="GBRH01170858">
    <property type="protein sequence ID" value="JAE27038.1"/>
    <property type="molecule type" value="Transcribed_RNA"/>
</dbReference>
<reference evidence="2" key="2">
    <citation type="journal article" date="2015" name="Data Brief">
        <title>Shoot transcriptome of the giant reed, Arundo donax.</title>
        <authorList>
            <person name="Barrero R.A."/>
            <person name="Guerrero F.D."/>
            <person name="Moolhuijzen P."/>
            <person name="Goolsby J.A."/>
            <person name="Tidwell J."/>
            <person name="Bellgard S.E."/>
            <person name="Bellgard M.I."/>
        </authorList>
    </citation>
    <scope>NUCLEOTIDE SEQUENCE</scope>
    <source>
        <tissue evidence="2">Shoot tissue taken approximately 20 cm above the soil surface</tissue>
    </source>
</reference>
<feature type="signal peptide" evidence="1">
    <location>
        <begin position="1"/>
        <end position="18"/>
    </location>
</feature>
<evidence type="ECO:0008006" key="3">
    <source>
        <dbReference type="Google" id="ProtNLM"/>
    </source>
</evidence>
<sequence length="72" mass="8225">MSHLCFFSFWVMLHLICCSVVPLPSSFSVSVSSVPYFHQDLLSFDWVSRLEHCSIFSNSVLRQCSAFFLLAS</sequence>
<evidence type="ECO:0000256" key="1">
    <source>
        <dbReference type="SAM" id="SignalP"/>
    </source>
</evidence>
<feature type="chain" id="PRO_5002065324" description="Secreted protein" evidence="1">
    <location>
        <begin position="19"/>
        <end position="72"/>
    </location>
</feature>
<protein>
    <recommendedName>
        <fullName evidence="3">Secreted protein</fullName>
    </recommendedName>
</protein>
<proteinExistence type="predicted"/>
<reference evidence="2" key="1">
    <citation type="submission" date="2014-09" db="EMBL/GenBank/DDBJ databases">
        <authorList>
            <person name="Magalhaes I.L.F."/>
            <person name="Oliveira U."/>
            <person name="Santos F.R."/>
            <person name="Vidigal T.H.D.A."/>
            <person name="Brescovit A.D."/>
            <person name="Santos A.J."/>
        </authorList>
    </citation>
    <scope>NUCLEOTIDE SEQUENCE</scope>
    <source>
        <tissue evidence="2">Shoot tissue taken approximately 20 cm above the soil surface</tissue>
    </source>
</reference>
<accession>A0A0A9H2G0</accession>
<name>A0A0A9H2G0_ARUDO</name>
<organism evidence="2">
    <name type="scientific">Arundo donax</name>
    <name type="common">Giant reed</name>
    <name type="synonym">Donax arundinaceus</name>
    <dbReference type="NCBI Taxonomy" id="35708"/>
    <lineage>
        <taxon>Eukaryota</taxon>
        <taxon>Viridiplantae</taxon>
        <taxon>Streptophyta</taxon>
        <taxon>Embryophyta</taxon>
        <taxon>Tracheophyta</taxon>
        <taxon>Spermatophyta</taxon>
        <taxon>Magnoliopsida</taxon>
        <taxon>Liliopsida</taxon>
        <taxon>Poales</taxon>
        <taxon>Poaceae</taxon>
        <taxon>PACMAD clade</taxon>
        <taxon>Arundinoideae</taxon>
        <taxon>Arundineae</taxon>
        <taxon>Arundo</taxon>
    </lineage>
</organism>